<dbReference type="Proteomes" id="UP000494218">
    <property type="component" value="Unassembled WGS sequence"/>
</dbReference>
<reference evidence="1 2" key="1">
    <citation type="submission" date="2019-09" db="EMBL/GenBank/DDBJ databases">
        <authorList>
            <person name="Depoorter E."/>
        </authorList>
    </citation>
    <scope>NUCLEOTIDE SEQUENCE [LARGE SCALE GENOMIC DNA]</scope>
    <source>
        <strain evidence="1">LMG 23254</strain>
    </source>
</reference>
<sequence>MRAQGIETEIAGTQLTRQTCNTAFCVQLKVGN</sequence>
<proteinExistence type="predicted"/>
<dbReference type="EMBL" id="CABVPW010000018">
    <property type="protein sequence ID" value="VWB81555.1"/>
    <property type="molecule type" value="Genomic_DNA"/>
</dbReference>
<name>A0A6P2MHE4_BURL3</name>
<organism evidence="1 2">
    <name type="scientific">Burkholderia lata (strain ATCC 17760 / DSM 23089 / LMG 22485 / NCIMB 9086 / R18194 / 383)</name>
    <dbReference type="NCBI Taxonomy" id="482957"/>
    <lineage>
        <taxon>Bacteria</taxon>
        <taxon>Pseudomonadati</taxon>
        <taxon>Pseudomonadota</taxon>
        <taxon>Betaproteobacteria</taxon>
        <taxon>Burkholderiales</taxon>
        <taxon>Burkholderiaceae</taxon>
        <taxon>Burkholderia</taxon>
        <taxon>Burkholderia cepacia complex</taxon>
    </lineage>
</organism>
<gene>
    <name evidence="1" type="ORF">BLA23254_03844</name>
</gene>
<evidence type="ECO:0000313" key="1">
    <source>
        <dbReference type="EMBL" id="VWB81555.1"/>
    </source>
</evidence>
<evidence type="ECO:0000313" key="2">
    <source>
        <dbReference type="Proteomes" id="UP000494218"/>
    </source>
</evidence>
<dbReference type="AlphaFoldDB" id="A0A6P2MHE4"/>
<accession>A0A6P2MHE4</accession>
<protein>
    <submittedName>
        <fullName evidence="1">Uncharacterized protein</fullName>
    </submittedName>
</protein>